<dbReference type="VEuPathDB" id="FungiDB:TSTA_026550"/>
<feature type="compositionally biased region" description="Polar residues" evidence="13">
    <location>
        <begin position="47"/>
        <end position="56"/>
    </location>
</feature>
<dbReference type="OrthoDB" id="504170at2759"/>
<dbReference type="GO" id="GO:0005524">
    <property type="term" value="F:ATP binding"/>
    <property type="evidence" value="ECO:0007669"/>
    <property type="project" value="UniProtKB-UniRule"/>
</dbReference>
<dbReference type="EC" id="2.7.11.1" evidence="3"/>
<evidence type="ECO:0000256" key="5">
    <source>
        <dbReference type="ARBA" id="ARBA00022553"/>
    </source>
</evidence>
<feature type="compositionally biased region" description="Basic residues" evidence="13">
    <location>
        <begin position="488"/>
        <end position="504"/>
    </location>
</feature>
<dbReference type="InterPro" id="IPR000719">
    <property type="entry name" value="Prot_kinase_dom"/>
</dbReference>
<evidence type="ECO:0000256" key="2">
    <source>
        <dbReference type="ARBA" id="ARBA00010791"/>
    </source>
</evidence>
<comment type="catalytic activity">
    <reaction evidence="10">
        <text>L-threonyl-[protein] + ATP = O-phospho-L-threonyl-[protein] + ADP + H(+)</text>
        <dbReference type="Rhea" id="RHEA:46608"/>
        <dbReference type="Rhea" id="RHEA-COMP:11060"/>
        <dbReference type="Rhea" id="RHEA-COMP:11605"/>
        <dbReference type="ChEBI" id="CHEBI:15378"/>
        <dbReference type="ChEBI" id="CHEBI:30013"/>
        <dbReference type="ChEBI" id="CHEBI:30616"/>
        <dbReference type="ChEBI" id="CHEBI:61977"/>
        <dbReference type="ChEBI" id="CHEBI:456216"/>
        <dbReference type="EC" id="2.7.11.1"/>
    </reaction>
</comment>
<dbReference type="GO" id="GO:0035556">
    <property type="term" value="P:intracellular signal transduction"/>
    <property type="evidence" value="ECO:0007669"/>
    <property type="project" value="TreeGrafter"/>
</dbReference>
<dbReference type="PANTHER" id="PTHR24346">
    <property type="entry name" value="MAP/MICROTUBULE AFFINITY-REGULATING KINASE"/>
    <property type="match status" value="1"/>
</dbReference>
<dbReference type="FunCoup" id="B8M6H2">
    <property type="interactions" value="248"/>
</dbReference>
<keyword evidence="9 12" id="KW-0067">ATP-binding</keyword>
<dbReference type="Gene3D" id="1.10.510.10">
    <property type="entry name" value="Transferase(Phosphotransferase) domain 1"/>
    <property type="match status" value="1"/>
</dbReference>
<feature type="compositionally biased region" description="Polar residues" evidence="13">
    <location>
        <begin position="1031"/>
        <end position="1040"/>
    </location>
</feature>
<comment type="subcellular location">
    <subcellularLocation>
        <location evidence="1">Bud neck</location>
    </subcellularLocation>
</comment>
<feature type="compositionally biased region" description="Polar residues" evidence="13">
    <location>
        <begin position="70"/>
        <end position="90"/>
    </location>
</feature>
<feature type="region of interest" description="Disordered" evidence="13">
    <location>
        <begin position="70"/>
        <end position="106"/>
    </location>
</feature>
<sequence>MDDAGTRSAQGRQPLTDAAARVNHGPTIITPGIDGTTPHHEHLKSFESPQPQTLHNSPVVVPDTARLSVATDSPAHSNRNSAISTTSTASGKGKRKTHVGPWQLGRTLGKGATGRVRLAKHAVTGQAAAIKIVSKKSAAMVQSESIAAMDRNACLLGDNQATRPMPFGIEREVVIMKLIEHPNVINLYDIWENRGELYLVLEYVEGGELFDYVSTHGPLPEEEAVRLFRQIISGLAYCHRFNICHRDLKPENILLDPSHNVKLADFGMAALQPAGHWLNTSCGSPHYAAPEIIYGRRYRGDKADIWSCGIILFALLTGFLPFDGGDLSNTLQLVKKGNYHIPTWLSVEAANMIQRILQKRPEDRISIQNMFNHPLLKKYEILHQAMSQHPLGPPPPLSAKDCGPAVASRAEIDLELLRSLQTLWHSANTETLIERLLSQEPNHEKMFYNALIKFRDEQLENYHGQPLEYSASDYHHISRPPAATRAVAKHSKNGRIQGHSRRRSQFSILTESSRRSNSGREPKSSASYDPFRASRTPVATATAQYASVTIHREDNVHKTPEDIVVEVEGSLPSSPPRADVIPSSSVEIIQWNRKKKSQLSFHSRSSLATSRRGYSPAPQYRAGYRRNVSFRHIRNRSGGGSSAKSATEHSKSQSSIAHLLANDKSSNLLTGTQSPGRMSSPVLPAQPAVVRTSEVVASLEQDILVRKIRDNFWGEEARKVSHELSQICEEAFNRSSVSTRHTAVSTETTATSMSIHEEEAEKSRAEKSSDELDKIGDLPASYTVKELAETRRKLIEHSTKAEAAGLPDYLCEVIAHLDRLIEQDIARNKAKTEFVENPNRRTLSEPLTKPVDTGYLPSISEEIFTPLETSSRYDLHRVDHHATPDPSPRVSQNLEAKSTIRVVPKDSSLPSIDDIKPLTIRKRNAVTDAPSPLSKSRHSSADSVIHIRKQGVSSEQRTSSDSVATSLRYNSRAPMVLETISESSDSRRSSAKSSSNGEKKWSWFGKQKSYVHEENIQEVTLPSVKTAPAGSVSNTETSTDAGEKKPPRKASGEKSRPSFLKMFTKKKAERVDSDSLTGDSSQDQDDTLRQVESNDTAISHVPVHYSGRRARRPSGASQNWFARFFHVKPALRVMAFNVPKAKIRKEIYRTLRDWKVYGMNDVYLDRAENVVRGRVCEKNFLHLRPVEFSAEFFTVLEHSRHANLSLVRFRQERGAASSFHKVLDHLESFMKKKGFIVQDPVRSKKMVKILDNVP</sequence>
<evidence type="ECO:0000256" key="6">
    <source>
        <dbReference type="ARBA" id="ARBA00022679"/>
    </source>
</evidence>
<protein>
    <recommendedName>
        <fullName evidence="3">non-specific serine/threonine protein kinase</fullName>
        <ecNumber evidence="3">2.7.11.1</ecNumber>
    </recommendedName>
</protein>
<dbReference type="Pfam" id="PF00069">
    <property type="entry name" value="Pkinase"/>
    <property type="match status" value="1"/>
</dbReference>
<keyword evidence="8 15" id="KW-0418">Kinase</keyword>
<reference evidence="16" key="1">
    <citation type="journal article" date="2015" name="Genome Announc.">
        <title>Genome sequence of the AIDS-associated pathogen Penicillium marneffei (ATCC18224) and its near taxonomic relative Talaromyces stipitatus (ATCC10500).</title>
        <authorList>
            <person name="Nierman W.C."/>
            <person name="Fedorova-Abrams N.D."/>
            <person name="Andrianopoulos A."/>
        </authorList>
    </citation>
    <scope>NUCLEOTIDE SEQUENCE [LARGE SCALE GENOMIC DNA]</scope>
    <source>
        <strain evidence="16">ATCC 10500 / CBS 375.48 / QM 6759 / NRRL 1006</strain>
    </source>
</reference>
<accession>B8M6H2</accession>
<feature type="compositionally biased region" description="Basic and acidic residues" evidence="13">
    <location>
        <begin position="1041"/>
        <end position="1056"/>
    </location>
</feature>
<feature type="compositionally biased region" description="Polar residues" evidence="13">
    <location>
        <begin position="951"/>
        <end position="967"/>
    </location>
</feature>
<evidence type="ECO:0000256" key="11">
    <source>
        <dbReference type="ARBA" id="ARBA00048679"/>
    </source>
</evidence>
<dbReference type="FunFam" id="1.10.510.10:FF:000394">
    <property type="entry name" value="Serine/threonine-protein kinase HSL1"/>
    <property type="match status" value="1"/>
</dbReference>
<evidence type="ECO:0000256" key="12">
    <source>
        <dbReference type="PROSITE-ProRule" id="PRU10141"/>
    </source>
</evidence>
<evidence type="ECO:0000256" key="9">
    <source>
        <dbReference type="ARBA" id="ARBA00022840"/>
    </source>
</evidence>
<evidence type="ECO:0000256" key="8">
    <source>
        <dbReference type="ARBA" id="ARBA00022777"/>
    </source>
</evidence>
<feature type="compositionally biased region" description="Polar residues" evidence="13">
    <location>
        <begin position="599"/>
        <end position="609"/>
    </location>
</feature>
<dbReference type="InterPro" id="IPR043024">
    <property type="entry name" value="KA1_sf_fungal"/>
</dbReference>
<keyword evidence="5" id="KW-0597">Phosphoprotein</keyword>
<feature type="region of interest" description="Disordered" evidence="13">
    <location>
        <begin position="1"/>
        <end position="58"/>
    </location>
</feature>
<keyword evidence="16" id="KW-1185">Reference proteome</keyword>
<dbReference type="AlphaFoldDB" id="B8M6H2"/>
<dbReference type="CDD" id="cd14081">
    <property type="entry name" value="STKc_BRSK1_2"/>
    <property type="match status" value="1"/>
</dbReference>
<evidence type="ECO:0000256" key="10">
    <source>
        <dbReference type="ARBA" id="ARBA00047899"/>
    </source>
</evidence>
<evidence type="ECO:0000313" key="15">
    <source>
        <dbReference type="EMBL" id="EED19347.1"/>
    </source>
</evidence>
<dbReference type="GO" id="GO:0005940">
    <property type="term" value="C:septin ring"/>
    <property type="evidence" value="ECO:0007669"/>
    <property type="project" value="UniProtKB-ARBA"/>
</dbReference>
<feature type="region of interest" description="Disordered" evidence="13">
    <location>
        <begin position="599"/>
        <end position="655"/>
    </location>
</feature>
<keyword evidence="7 12" id="KW-0547">Nucleotide-binding</keyword>
<dbReference type="RefSeq" id="XP_002479781.1">
    <property type="nucleotide sequence ID" value="XM_002479736.1"/>
</dbReference>
<organism evidence="15 16">
    <name type="scientific">Talaromyces stipitatus (strain ATCC 10500 / CBS 375.48 / QM 6759 / NRRL 1006)</name>
    <name type="common">Penicillium stipitatum</name>
    <dbReference type="NCBI Taxonomy" id="441959"/>
    <lineage>
        <taxon>Eukaryota</taxon>
        <taxon>Fungi</taxon>
        <taxon>Dikarya</taxon>
        <taxon>Ascomycota</taxon>
        <taxon>Pezizomycotina</taxon>
        <taxon>Eurotiomycetes</taxon>
        <taxon>Eurotiomycetidae</taxon>
        <taxon>Eurotiales</taxon>
        <taxon>Trichocomaceae</taxon>
        <taxon>Talaromyces</taxon>
        <taxon>Talaromyces sect. Talaromyces</taxon>
    </lineage>
</organism>
<evidence type="ECO:0000256" key="4">
    <source>
        <dbReference type="ARBA" id="ARBA00022527"/>
    </source>
</evidence>
<feature type="region of interest" description="Disordered" evidence="13">
    <location>
        <begin position="948"/>
        <end position="967"/>
    </location>
</feature>
<dbReference type="Pfam" id="PF16797">
    <property type="entry name" value="Fungal_KA1"/>
    <property type="match status" value="1"/>
</dbReference>
<feature type="region of interest" description="Disordered" evidence="13">
    <location>
        <begin position="488"/>
        <end position="535"/>
    </location>
</feature>
<feature type="region of interest" description="Disordered" evidence="13">
    <location>
        <begin position="1021"/>
        <end position="1094"/>
    </location>
</feature>
<dbReference type="OMA" id="THVGPWQ"/>
<dbReference type="eggNOG" id="KOG0588">
    <property type="taxonomic scope" value="Eukaryota"/>
</dbReference>
<dbReference type="STRING" id="441959.B8M6H2"/>
<dbReference type="SUPFAM" id="SSF56112">
    <property type="entry name" value="Protein kinase-like (PK-like)"/>
    <property type="match status" value="1"/>
</dbReference>
<evidence type="ECO:0000256" key="1">
    <source>
        <dbReference type="ARBA" id="ARBA00004266"/>
    </source>
</evidence>
<comment type="catalytic activity">
    <reaction evidence="11">
        <text>L-seryl-[protein] + ATP = O-phospho-L-seryl-[protein] + ADP + H(+)</text>
        <dbReference type="Rhea" id="RHEA:17989"/>
        <dbReference type="Rhea" id="RHEA-COMP:9863"/>
        <dbReference type="Rhea" id="RHEA-COMP:11604"/>
        <dbReference type="ChEBI" id="CHEBI:15378"/>
        <dbReference type="ChEBI" id="CHEBI:29999"/>
        <dbReference type="ChEBI" id="CHEBI:30616"/>
        <dbReference type="ChEBI" id="CHEBI:83421"/>
        <dbReference type="ChEBI" id="CHEBI:456216"/>
        <dbReference type="EC" id="2.7.11.1"/>
    </reaction>
</comment>
<feature type="compositionally biased region" description="Basic and acidic residues" evidence="13">
    <location>
        <begin position="755"/>
        <end position="771"/>
    </location>
</feature>
<dbReference type="Gene3D" id="3.30.310.220">
    <property type="entry name" value="Fungal kinase associated-1 domain"/>
    <property type="match status" value="1"/>
</dbReference>
<comment type="similarity">
    <text evidence="2">Belongs to the protein kinase superfamily. CAMK Ser/Thr protein kinase family. NIM1 subfamily.</text>
</comment>
<dbReference type="PROSITE" id="PS50011">
    <property type="entry name" value="PROTEIN_KINASE_DOM"/>
    <property type="match status" value="1"/>
</dbReference>
<feature type="domain" description="Protein kinase" evidence="14">
    <location>
        <begin position="102"/>
        <end position="376"/>
    </location>
</feature>
<dbReference type="PROSITE" id="PS00107">
    <property type="entry name" value="PROTEIN_KINASE_ATP"/>
    <property type="match status" value="1"/>
</dbReference>
<proteinExistence type="inferred from homology"/>
<evidence type="ECO:0000313" key="16">
    <source>
        <dbReference type="Proteomes" id="UP000001745"/>
    </source>
</evidence>
<dbReference type="InterPro" id="IPR031850">
    <property type="entry name" value="Fungal_KA1_dom"/>
</dbReference>
<dbReference type="PROSITE" id="PS00108">
    <property type="entry name" value="PROTEIN_KINASE_ST"/>
    <property type="match status" value="1"/>
</dbReference>
<dbReference type="InterPro" id="IPR008271">
    <property type="entry name" value="Ser/Thr_kinase_AS"/>
</dbReference>
<dbReference type="InterPro" id="IPR017441">
    <property type="entry name" value="Protein_kinase_ATP_BS"/>
</dbReference>
<feature type="compositionally biased region" description="Basic and acidic residues" evidence="13">
    <location>
        <begin position="512"/>
        <end position="523"/>
    </location>
</feature>
<evidence type="ECO:0000256" key="13">
    <source>
        <dbReference type="SAM" id="MobiDB-lite"/>
    </source>
</evidence>
<dbReference type="GO" id="GO:0005935">
    <property type="term" value="C:cellular bud neck"/>
    <property type="evidence" value="ECO:0007669"/>
    <property type="project" value="UniProtKB-SubCell"/>
</dbReference>
<dbReference type="PhylomeDB" id="B8M6H2"/>
<evidence type="ECO:0000256" key="7">
    <source>
        <dbReference type="ARBA" id="ARBA00022741"/>
    </source>
</evidence>
<dbReference type="InParanoid" id="B8M6H2"/>
<keyword evidence="6" id="KW-0808">Transferase</keyword>
<feature type="binding site" evidence="12">
    <location>
        <position position="131"/>
    </location>
    <ligand>
        <name>ATP</name>
        <dbReference type="ChEBI" id="CHEBI:30616"/>
    </ligand>
</feature>
<gene>
    <name evidence="15" type="ORF">TSTA_026550</name>
</gene>
<feature type="compositionally biased region" description="Low complexity" evidence="13">
    <location>
        <begin position="25"/>
        <end position="36"/>
    </location>
</feature>
<name>B8M6H2_TALSN</name>
<feature type="compositionally biased region" description="Polar residues" evidence="13">
    <location>
        <begin position="739"/>
        <end position="754"/>
    </location>
</feature>
<dbReference type="GO" id="GO:0004674">
    <property type="term" value="F:protein serine/threonine kinase activity"/>
    <property type="evidence" value="ECO:0007669"/>
    <property type="project" value="UniProtKB-KW"/>
</dbReference>
<feature type="region of interest" description="Disordered" evidence="13">
    <location>
        <begin position="978"/>
        <end position="999"/>
    </location>
</feature>
<feature type="region of interest" description="Disordered" evidence="13">
    <location>
        <begin position="878"/>
        <end position="898"/>
    </location>
</feature>
<dbReference type="EMBL" id="EQ962654">
    <property type="protein sequence ID" value="EED19347.1"/>
    <property type="molecule type" value="Genomic_DNA"/>
</dbReference>
<dbReference type="HOGENOM" id="CLU_004222_0_0_1"/>
<dbReference type="PANTHER" id="PTHR24346:SF110">
    <property type="entry name" value="NON-SPECIFIC SERINE_THREONINE PROTEIN KINASE"/>
    <property type="match status" value="1"/>
</dbReference>
<dbReference type="SMART" id="SM00220">
    <property type="entry name" value="S_TKc"/>
    <property type="match status" value="1"/>
</dbReference>
<dbReference type="InterPro" id="IPR011009">
    <property type="entry name" value="Kinase-like_dom_sf"/>
</dbReference>
<keyword evidence="4 15" id="KW-0723">Serine/threonine-protein kinase</keyword>
<evidence type="ECO:0000256" key="3">
    <source>
        <dbReference type="ARBA" id="ARBA00012513"/>
    </source>
</evidence>
<dbReference type="Proteomes" id="UP000001745">
    <property type="component" value="Unassembled WGS sequence"/>
</dbReference>
<evidence type="ECO:0000259" key="14">
    <source>
        <dbReference type="PROSITE" id="PS50011"/>
    </source>
</evidence>
<dbReference type="GeneID" id="8098936"/>
<feature type="region of interest" description="Disordered" evidence="13">
    <location>
        <begin position="739"/>
        <end position="771"/>
    </location>
</feature>